<name>A0A554WYL7_9BURK</name>
<comment type="subcellular location">
    <subcellularLocation>
        <location evidence="1">Cell membrane</location>
        <topology evidence="1">Multi-pass membrane protein</topology>
    </subcellularLocation>
</comment>
<dbReference type="InterPro" id="IPR003838">
    <property type="entry name" value="ABC3_permease_C"/>
</dbReference>
<evidence type="ECO:0000256" key="6">
    <source>
        <dbReference type="SAM" id="Phobius"/>
    </source>
</evidence>
<keyword evidence="9" id="KW-1185">Reference proteome</keyword>
<evidence type="ECO:0000256" key="1">
    <source>
        <dbReference type="ARBA" id="ARBA00004651"/>
    </source>
</evidence>
<proteinExistence type="predicted"/>
<evidence type="ECO:0000256" key="3">
    <source>
        <dbReference type="ARBA" id="ARBA00022692"/>
    </source>
</evidence>
<accession>A0A554WYL7</accession>
<reference evidence="8 9" key="1">
    <citation type="submission" date="2019-07" db="EMBL/GenBank/DDBJ databases">
        <title>Tepidimonas thermarum AA-1 draft genome.</title>
        <authorList>
            <person name="Da Costa M.S."/>
            <person name="Froufe H.J.C."/>
            <person name="Egas C."/>
            <person name="Albuquerque L."/>
        </authorList>
    </citation>
    <scope>NUCLEOTIDE SEQUENCE [LARGE SCALE GENOMIC DNA]</scope>
    <source>
        <strain evidence="8 9">AA-1</strain>
    </source>
</reference>
<gene>
    <name evidence="8" type="ORF">Tther_01936</name>
</gene>
<feature type="transmembrane region" description="Helical" evidence="6">
    <location>
        <begin position="734"/>
        <end position="758"/>
    </location>
</feature>
<dbReference type="EMBL" id="VJOL01000040">
    <property type="protein sequence ID" value="TSE28680.1"/>
    <property type="molecule type" value="Genomic_DNA"/>
</dbReference>
<keyword evidence="8" id="KW-0449">Lipoprotein</keyword>
<feature type="transmembrane region" description="Helical" evidence="6">
    <location>
        <begin position="779"/>
        <end position="805"/>
    </location>
</feature>
<feature type="transmembrane region" description="Helical" evidence="6">
    <location>
        <begin position="323"/>
        <end position="345"/>
    </location>
</feature>
<dbReference type="Pfam" id="PF02687">
    <property type="entry name" value="FtsX"/>
    <property type="match status" value="2"/>
</dbReference>
<dbReference type="RefSeq" id="WP_246098991.1">
    <property type="nucleotide sequence ID" value="NZ_VJOL01000040.1"/>
</dbReference>
<keyword evidence="5 6" id="KW-0472">Membrane</keyword>
<dbReference type="InterPro" id="IPR038766">
    <property type="entry name" value="Membrane_comp_ABC_pdt"/>
</dbReference>
<protein>
    <submittedName>
        <fullName evidence="8">LolCE: lipoprotein releasing system, transmembrane protein, LolC/E family</fullName>
    </submittedName>
</protein>
<evidence type="ECO:0000259" key="7">
    <source>
        <dbReference type="Pfam" id="PF02687"/>
    </source>
</evidence>
<feature type="transmembrane region" description="Helical" evidence="6">
    <location>
        <begin position="825"/>
        <end position="845"/>
    </location>
</feature>
<feature type="transmembrane region" description="Helical" evidence="6">
    <location>
        <begin position="372"/>
        <end position="397"/>
    </location>
</feature>
<feature type="transmembrane region" description="Helical" evidence="6">
    <location>
        <begin position="494"/>
        <end position="518"/>
    </location>
</feature>
<dbReference type="PANTHER" id="PTHR30287:SF2">
    <property type="entry name" value="BLL1001 PROTEIN"/>
    <property type="match status" value="1"/>
</dbReference>
<feature type="transmembrane region" description="Helical" evidence="6">
    <location>
        <begin position="269"/>
        <end position="288"/>
    </location>
</feature>
<dbReference type="AlphaFoldDB" id="A0A554WYL7"/>
<dbReference type="GO" id="GO:0005886">
    <property type="term" value="C:plasma membrane"/>
    <property type="evidence" value="ECO:0007669"/>
    <property type="project" value="UniProtKB-SubCell"/>
</dbReference>
<dbReference type="PANTHER" id="PTHR30287">
    <property type="entry name" value="MEMBRANE COMPONENT OF PREDICTED ABC SUPERFAMILY METABOLITE UPTAKE TRANSPORTER"/>
    <property type="match status" value="1"/>
</dbReference>
<keyword evidence="3 6" id="KW-0812">Transmembrane</keyword>
<feature type="transmembrane region" description="Helical" evidence="6">
    <location>
        <begin position="418"/>
        <end position="438"/>
    </location>
</feature>
<keyword evidence="4 6" id="KW-1133">Transmembrane helix</keyword>
<evidence type="ECO:0000313" key="8">
    <source>
        <dbReference type="EMBL" id="TSE28680.1"/>
    </source>
</evidence>
<evidence type="ECO:0000256" key="4">
    <source>
        <dbReference type="ARBA" id="ARBA00022989"/>
    </source>
</evidence>
<evidence type="ECO:0000256" key="5">
    <source>
        <dbReference type="ARBA" id="ARBA00023136"/>
    </source>
</evidence>
<dbReference type="Proteomes" id="UP000318542">
    <property type="component" value="Unassembled WGS sequence"/>
</dbReference>
<comment type="caution">
    <text evidence="8">The sequence shown here is derived from an EMBL/GenBank/DDBJ whole genome shotgun (WGS) entry which is preliminary data.</text>
</comment>
<feature type="domain" description="ABC3 transporter permease C-terminal" evidence="7">
    <location>
        <begin position="273"/>
        <end position="396"/>
    </location>
</feature>
<sequence>MQRHAPPLSTGQPSLWALLRTFSWPEIRLHPWRHAVAVLAIMLGVGLGLSVQLINGSALAEFSAAVRGVNGEPDARLRGALERLDDRWLDRVLAHPQVRTALPVIEVQGVVVLPDGSRLPVRLWGVDALALAVLRPDAALRVRDGGNRLDVLAPDAVFGNPAALAALGPTAERVDVQVGLQRWRWRVAGQVALPGVALLVMDVAALQERLGWWGQVSRLDLRLVPGADADAVWRDVQRAAPAAALQGVVWERPDDDGARLSQVSRAYRVNLTVLALVALFTGAFLVFSVLNLSVTQRLSAFALLGVLGLDARQRQRLVWAESALLGAVGSTLGVALGTALAWAALRVLGGDLGGGYFAGVAPPLRWDGTAALGYGALGVAAALAGGWWPALTVRGLAPAQALKGVPMRATDRVSGAQAWSGPVLMVGGAALCLAPPVAGLPLGAYVGIAALLLGGILTLPVVVMAALTRLAPSAQRHGLALLALERARRYPGSAAVATSGVVASLALSVALTVMVGSFRQSMTAWLDAVLPADVYVRAAAGGRAAGTLSPAFIALVRQLPGVVRVEGQRQRLLTLDPRRPPVTVLARPLKDGTGRAGAPVPLPLVGPALPWPTGPDAVAVFVSEAMADLYDMRLGAVIALPGLGPAGTRFVVAGVWRDYARQHGSLALDATDYVRLTGDGVVNDLAVFLDGRTGAEAVQRQLEAAAAGDLEVSSAQAIRQASLHVFDRSFAVTVWLQAVAIGMGLMGISASFSAQVLARRHEFGLLRHVGLSRTQVLGLVATEGALWSLLGAVAGVALGLAVSVVLVHVVNPQSFHWTMELALPAARLAALALAVVAAGTVTAWLSGRLAASRQAVLAVKEEA</sequence>
<feature type="domain" description="ABC3 transporter permease C-terminal" evidence="7">
    <location>
        <begin position="739"/>
        <end position="853"/>
    </location>
</feature>
<keyword evidence="2" id="KW-1003">Cell membrane</keyword>
<evidence type="ECO:0000313" key="9">
    <source>
        <dbReference type="Proteomes" id="UP000318542"/>
    </source>
</evidence>
<evidence type="ECO:0000256" key="2">
    <source>
        <dbReference type="ARBA" id="ARBA00022475"/>
    </source>
</evidence>
<organism evidence="8 9">
    <name type="scientific">Tepidimonas thermarum</name>
    <dbReference type="NCBI Taxonomy" id="335431"/>
    <lineage>
        <taxon>Bacteria</taxon>
        <taxon>Pseudomonadati</taxon>
        <taxon>Pseudomonadota</taxon>
        <taxon>Betaproteobacteria</taxon>
        <taxon>Burkholderiales</taxon>
        <taxon>Tepidimonas</taxon>
    </lineage>
</organism>
<feature type="transmembrane region" description="Helical" evidence="6">
    <location>
        <begin position="444"/>
        <end position="467"/>
    </location>
</feature>